<evidence type="ECO:0000313" key="1">
    <source>
        <dbReference type="EMBL" id="KAL0118657.1"/>
    </source>
</evidence>
<keyword evidence="2" id="KW-1185">Reference proteome</keyword>
<proteinExistence type="predicted"/>
<evidence type="ECO:0000313" key="2">
    <source>
        <dbReference type="Proteomes" id="UP001430953"/>
    </source>
</evidence>
<dbReference type="AlphaFoldDB" id="A0AAW2FWS1"/>
<reference evidence="1 2" key="1">
    <citation type="submission" date="2023-03" db="EMBL/GenBank/DDBJ databases">
        <title>High recombination rates correlate with genetic variation in Cardiocondyla obscurior ants.</title>
        <authorList>
            <person name="Errbii M."/>
        </authorList>
    </citation>
    <scope>NUCLEOTIDE SEQUENCE [LARGE SCALE GENOMIC DNA]</scope>
    <source>
        <strain evidence="1">Alpha-2009</strain>
        <tissue evidence="1">Whole body</tissue>
    </source>
</reference>
<sequence>MKGRTIRCGVPRAYSIADTISDSRPRHGVACCPERRGEPPYSQYRDKRRSACGFSIARVSREWPHLRSLRDVLPHLPGSSSSLFFARRDRGQVESRRGRVCHRYARR</sequence>
<protein>
    <submittedName>
        <fullName evidence="1">Uncharacterized protein</fullName>
    </submittedName>
</protein>
<dbReference type="Proteomes" id="UP001430953">
    <property type="component" value="Unassembled WGS sequence"/>
</dbReference>
<comment type="caution">
    <text evidence="1">The sequence shown here is derived from an EMBL/GenBank/DDBJ whole genome shotgun (WGS) entry which is preliminary data.</text>
</comment>
<organism evidence="1 2">
    <name type="scientific">Cardiocondyla obscurior</name>
    <dbReference type="NCBI Taxonomy" id="286306"/>
    <lineage>
        <taxon>Eukaryota</taxon>
        <taxon>Metazoa</taxon>
        <taxon>Ecdysozoa</taxon>
        <taxon>Arthropoda</taxon>
        <taxon>Hexapoda</taxon>
        <taxon>Insecta</taxon>
        <taxon>Pterygota</taxon>
        <taxon>Neoptera</taxon>
        <taxon>Endopterygota</taxon>
        <taxon>Hymenoptera</taxon>
        <taxon>Apocrita</taxon>
        <taxon>Aculeata</taxon>
        <taxon>Formicoidea</taxon>
        <taxon>Formicidae</taxon>
        <taxon>Myrmicinae</taxon>
        <taxon>Cardiocondyla</taxon>
    </lineage>
</organism>
<dbReference type="EMBL" id="JADYXP020000008">
    <property type="protein sequence ID" value="KAL0118657.1"/>
    <property type="molecule type" value="Genomic_DNA"/>
</dbReference>
<name>A0AAW2FWS1_9HYME</name>
<gene>
    <name evidence="1" type="ORF">PUN28_009375</name>
</gene>
<accession>A0AAW2FWS1</accession>